<evidence type="ECO:0000313" key="2">
    <source>
        <dbReference type="Proteomes" id="UP000597459"/>
    </source>
</evidence>
<comment type="caution">
    <text evidence="1">The sequence shown here is derived from an EMBL/GenBank/DDBJ whole genome shotgun (WGS) entry which is preliminary data.</text>
</comment>
<sequence length="228" mass="25255">MRLSSSSRSEFPVPHPVLSLVDKEQDGRKNLVQRLAAFDVVIVPGLDGSGPRHWQSLWEEFLLRHGVSVQRVEQGDWSRPDLVAWQMALQALVNVCVRPVVIIAHSLGALLTVHCAELSVAGALLVAPADVDEARASDVMRTRGFAPVPQKAVAFPSVLAASDNDEWLSPCRARFLAQRWGAELFPAGRVGHIGNRENLGMWQAGFHALERLLDRIDRERKTEGKHEI</sequence>
<dbReference type="Pfam" id="PF06821">
    <property type="entry name" value="Ser_hydrolase"/>
    <property type="match status" value="1"/>
</dbReference>
<evidence type="ECO:0000313" key="1">
    <source>
        <dbReference type="EMBL" id="NHO55069.1"/>
    </source>
</evidence>
<dbReference type="AlphaFoldDB" id="A0A967BA03"/>
<dbReference type="RefSeq" id="WP_166318217.1">
    <property type="nucleotide sequence ID" value="NZ_WOTH01000046.1"/>
</dbReference>
<name>A0A967BA03_9PROT</name>
<dbReference type="InterPro" id="IPR029058">
    <property type="entry name" value="AB_hydrolase_fold"/>
</dbReference>
<keyword evidence="1" id="KW-0378">Hydrolase</keyword>
<dbReference type="GO" id="GO:0016787">
    <property type="term" value="F:hydrolase activity"/>
    <property type="evidence" value="ECO:0007669"/>
    <property type="project" value="UniProtKB-KW"/>
</dbReference>
<organism evidence="1 2">
    <name type="scientific">Acetobacter estunensis</name>
    <dbReference type="NCBI Taxonomy" id="104097"/>
    <lineage>
        <taxon>Bacteria</taxon>
        <taxon>Pseudomonadati</taxon>
        <taxon>Pseudomonadota</taxon>
        <taxon>Alphaproteobacteria</taxon>
        <taxon>Acetobacterales</taxon>
        <taxon>Acetobacteraceae</taxon>
        <taxon>Acetobacter</taxon>
    </lineage>
</organism>
<proteinExistence type="predicted"/>
<keyword evidence="2" id="KW-1185">Reference proteome</keyword>
<accession>A0A967BA03</accession>
<gene>
    <name evidence="1" type="ORF">GOB87_14140</name>
</gene>
<reference evidence="1" key="1">
    <citation type="submission" date="2019-11" db="EMBL/GenBank/DDBJ databases">
        <title>Description of new Acetobacter species.</title>
        <authorList>
            <person name="Cleenwerck I."/>
            <person name="Sombolestani A.S."/>
        </authorList>
    </citation>
    <scope>NUCLEOTIDE SEQUENCE</scope>
    <source>
        <strain evidence="1">LMG 1626</strain>
    </source>
</reference>
<dbReference type="Gene3D" id="3.40.50.1820">
    <property type="entry name" value="alpha/beta hydrolase"/>
    <property type="match status" value="1"/>
</dbReference>
<dbReference type="Proteomes" id="UP000597459">
    <property type="component" value="Unassembled WGS sequence"/>
</dbReference>
<protein>
    <submittedName>
        <fullName evidence="1">Alpha/beta fold hydrolase</fullName>
    </submittedName>
</protein>
<dbReference type="SUPFAM" id="SSF53474">
    <property type="entry name" value="alpha/beta-Hydrolases"/>
    <property type="match status" value="1"/>
</dbReference>
<dbReference type="InterPro" id="IPR010662">
    <property type="entry name" value="RBBP9/YdeN"/>
</dbReference>
<dbReference type="EMBL" id="WOTH01000046">
    <property type="protein sequence ID" value="NHO55069.1"/>
    <property type="molecule type" value="Genomic_DNA"/>
</dbReference>